<reference evidence="4" key="1">
    <citation type="submission" date="2021-02" db="EMBL/GenBank/DDBJ databases">
        <authorList>
            <person name="Nowell W R."/>
        </authorList>
    </citation>
    <scope>NUCLEOTIDE SEQUENCE</scope>
</reference>
<feature type="compositionally biased region" description="Polar residues" evidence="1">
    <location>
        <begin position="183"/>
        <end position="193"/>
    </location>
</feature>
<dbReference type="EMBL" id="CAJNOJ010000053">
    <property type="protein sequence ID" value="CAF0970614.1"/>
    <property type="molecule type" value="Genomic_DNA"/>
</dbReference>
<evidence type="ECO:0000313" key="5">
    <source>
        <dbReference type="EMBL" id="CAF1161955.1"/>
    </source>
</evidence>
<dbReference type="Proteomes" id="UP000663828">
    <property type="component" value="Unassembled WGS sequence"/>
</dbReference>
<sequence>MRTTTTTTVNHSSDTVCNGFFHTNGTWNDGLFPNTSIDNDTSFFFFEGFICPIENSIQYICCGTDSYRYCCPPDVKIDSDLNFDVTYSPILDNLLAHEISSALINNRKIMSKQFEEFQRYFLPIFLLSTTVLFLLGIAIWFWLYKHKAFYSLEQDDLAELQTAQQRALPKPKVHFNLPDEQKSTSSIYSTTEL</sequence>
<feature type="transmembrane region" description="Helical" evidence="2">
    <location>
        <begin position="120"/>
        <end position="143"/>
    </location>
</feature>
<feature type="domain" description="Shisa N-terminal" evidence="3">
    <location>
        <begin position="45"/>
        <end position="72"/>
    </location>
</feature>
<organism evidence="4 7">
    <name type="scientific">Adineta ricciae</name>
    <name type="common">Rotifer</name>
    <dbReference type="NCBI Taxonomy" id="249248"/>
    <lineage>
        <taxon>Eukaryota</taxon>
        <taxon>Metazoa</taxon>
        <taxon>Spiralia</taxon>
        <taxon>Gnathifera</taxon>
        <taxon>Rotifera</taxon>
        <taxon>Eurotatoria</taxon>
        <taxon>Bdelloidea</taxon>
        <taxon>Adinetida</taxon>
        <taxon>Adinetidae</taxon>
        <taxon>Adineta</taxon>
    </lineage>
</organism>
<proteinExistence type="predicted"/>
<keyword evidence="6" id="KW-1185">Reference proteome</keyword>
<name>A0A814EGA6_ADIRI</name>
<accession>A0A814EGA6</accession>
<feature type="region of interest" description="Disordered" evidence="1">
    <location>
        <begin position="174"/>
        <end position="193"/>
    </location>
</feature>
<dbReference type="OrthoDB" id="10010453at2759"/>
<evidence type="ECO:0000313" key="6">
    <source>
        <dbReference type="Proteomes" id="UP000663828"/>
    </source>
</evidence>
<protein>
    <recommendedName>
        <fullName evidence="3">Shisa N-terminal domain-containing protein</fullName>
    </recommendedName>
</protein>
<gene>
    <name evidence="4" type="ORF">EDS130_LOCUS13347</name>
    <name evidence="5" type="ORF">XAT740_LOCUS21533</name>
</gene>
<keyword evidence="2" id="KW-0812">Transmembrane</keyword>
<dbReference type="Proteomes" id="UP000663852">
    <property type="component" value="Unassembled WGS sequence"/>
</dbReference>
<keyword evidence="2" id="KW-0472">Membrane</keyword>
<keyword evidence="2" id="KW-1133">Transmembrane helix</keyword>
<evidence type="ECO:0000256" key="2">
    <source>
        <dbReference type="SAM" id="Phobius"/>
    </source>
</evidence>
<evidence type="ECO:0000259" key="3">
    <source>
        <dbReference type="Pfam" id="PF13908"/>
    </source>
</evidence>
<evidence type="ECO:0000256" key="1">
    <source>
        <dbReference type="SAM" id="MobiDB-lite"/>
    </source>
</evidence>
<dbReference type="AlphaFoldDB" id="A0A814EGA6"/>
<dbReference type="InterPro" id="IPR053891">
    <property type="entry name" value="Shisa_N"/>
</dbReference>
<evidence type="ECO:0000313" key="4">
    <source>
        <dbReference type="EMBL" id="CAF0970614.1"/>
    </source>
</evidence>
<comment type="caution">
    <text evidence="4">The sequence shown here is derived from an EMBL/GenBank/DDBJ whole genome shotgun (WGS) entry which is preliminary data.</text>
</comment>
<dbReference type="EMBL" id="CAJNOR010001547">
    <property type="protein sequence ID" value="CAF1161955.1"/>
    <property type="molecule type" value="Genomic_DNA"/>
</dbReference>
<dbReference type="Pfam" id="PF13908">
    <property type="entry name" value="Shisa_N"/>
    <property type="match status" value="1"/>
</dbReference>
<evidence type="ECO:0000313" key="7">
    <source>
        <dbReference type="Proteomes" id="UP000663852"/>
    </source>
</evidence>